<dbReference type="Proteomes" id="UP001523216">
    <property type="component" value="Unassembled WGS sequence"/>
</dbReference>
<sequence>MADSWSPREYPSLYPACSPHKVAAVVLHLRDFYKADFAAELVAILPEWIRFLAEHTGMTADLTKRCVAYATGELRFPGLLDEHGRPSLMTQ</sequence>
<gene>
    <name evidence="1" type="ORF">LXN57_12160</name>
</gene>
<accession>A0ABT0XYZ2</accession>
<evidence type="ECO:0000313" key="2">
    <source>
        <dbReference type="Proteomes" id="UP001523216"/>
    </source>
</evidence>
<reference evidence="1 2" key="1">
    <citation type="submission" date="2022-06" db="EMBL/GenBank/DDBJ databases">
        <title>Actinoplanes abujensis sp. nov., isolated from Nigerian arid soil.</title>
        <authorList>
            <person name="Ding P."/>
        </authorList>
    </citation>
    <scope>NUCLEOTIDE SEQUENCE [LARGE SCALE GENOMIC DNA]</scope>
    <source>
        <strain evidence="2">TRM88002</strain>
    </source>
</reference>
<keyword evidence="2" id="KW-1185">Reference proteome</keyword>
<evidence type="ECO:0000313" key="1">
    <source>
        <dbReference type="EMBL" id="MCM4078319.1"/>
    </source>
</evidence>
<dbReference type="EMBL" id="JAMQOL010000015">
    <property type="protein sequence ID" value="MCM4078319.1"/>
    <property type="molecule type" value="Genomic_DNA"/>
</dbReference>
<organism evidence="1 2">
    <name type="scientific">Paractinoplanes hotanensis</name>
    <dbReference type="NCBI Taxonomy" id="2906497"/>
    <lineage>
        <taxon>Bacteria</taxon>
        <taxon>Bacillati</taxon>
        <taxon>Actinomycetota</taxon>
        <taxon>Actinomycetes</taxon>
        <taxon>Micromonosporales</taxon>
        <taxon>Micromonosporaceae</taxon>
        <taxon>Paractinoplanes</taxon>
    </lineage>
</organism>
<name>A0ABT0XYZ2_9ACTN</name>
<proteinExistence type="predicted"/>
<dbReference type="RefSeq" id="WP_251798159.1">
    <property type="nucleotide sequence ID" value="NZ_JAMQOL010000015.1"/>
</dbReference>
<comment type="caution">
    <text evidence="1">The sequence shown here is derived from an EMBL/GenBank/DDBJ whole genome shotgun (WGS) entry which is preliminary data.</text>
</comment>
<protein>
    <submittedName>
        <fullName evidence="1">Uncharacterized protein</fullName>
    </submittedName>
</protein>